<reference evidence="2 3" key="1">
    <citation type="journal article" date="2022" name="Nat. Plants">
        <title>Genomes of leafy and leafless Platanthera orchids illuminate the evolution of mycoheterotrophy.</title>
        <authorList>
            <person name="Li M.H."/>
            <person name="Liu K.W."/>
            <person name="Li Z."/>
            <person name="Lu H.C."/>
            <person name="Ye Q.L."/>
            <person name="Zhang D."/>
            <person name="Wang J.Y."/>
            <person name="Li Y.F."/>
            <person name="Zhong Z.M."/>
            <person name="Liu X."/>
            <person name="Yu X."/>
            <person name="Liu D.K."/>
            <person name="Tu X.D."/>
            <person name="Liu B."/>
            <person name="Hao Y."/>
            <person name="Liao X.Y."/>
            <person name="Jiang Y.T."/>
            <person name="Sun W.H."/>
            <person name="Chen J."/>
            <person name="Chen Y.Q."/>
            <person name="Ai Y."/>
            <person name="Zhai J.W."/>
            <person name="Wu S.S."/>
            <person name="Zhou Z."/>
            <person name="Hsiao Y.Y."/>
            <person name="Wu W.L."/>
            <person name="Chen Y.Y."/>
            <person name="Lin Y.F."/>
            <person name="Hsu J.L."/>
            <person name="Li C.Y."/>
            <person name="Wang Z.W."/>
            <person name="Zhao X."/>
            <person name="Zhong W.Y."/>
            <person name="Ma X.K."/>
            <person name="Ma L."/>
            <person name="Huang J."/>
            <person name="Chen G.Z."/>
            <person name="Huang M.Z."/>
            <person name="Huang L."/>
            <person name="Peng D.H."/>
            <person name="Luo Y.B."/>
            <person name="Zou S.Q."/>
            <person name="Chen S.P."/>
            <person name="Lan S."/>
            <person name="Tsai W.C."/>
            <person name="Van de Peer Y."/>
            <person name="Liu Z.J."/>
        </authorList>
    </citation>
    <scope>NUCLEOTIDE SEQUENCE [LARGE SCALE GENOMIC DNA]</scope>
    <source>
        <strain evidence="2">Lor288</strain>
    </source>
</reference>
<accession>A0ABR2LS16</accession>
<evidence type="ECO:0000313" key="3">
    <source>
        <dbReference type="Proteomes" id="UP001412067"/>
    </source>
</evidence>
<feature type="region of interest" description="Disordered" evidence="1">
    <location>
        <begin position="66"/>
        <end position="101"/>
    </location>
</feature>
<evidence type="ECO:0000256" key="1">
    <source>
        <dbReference type="SAM" id="MobiDB-lite"/>
    </source>
</evidence>
<gene>
    <name evidence="2" type="ORF">KSP40_PGU008295</name>
</gene>
<comment type="caution">
    <text evidence="2">The sequence shown here is derived from an EMBL/GenBank/DDBJ whole genome shotgun (WGS) entry which is preliminary data.</text>
</comment>
<evidence type="ECO:0000313" key="2">
    <source>
        <dbReference type="EMBL" id="KAK8948220.1"/>
    </source>
</evidence>
<proteinExistence type="predicted"/>
<organism evidence="2 3">
    <name type="scientific">Platanthera guangdongensis</name>
    <dbReference type="NCBI Taxonomy" id="2320717"/>
    <lineage>
        <taxon>Eukaryota</taxon>
        <taxon>Viridiplantae</taxon>
        <taxon>Streptophyta</taxon>
        <taxon>Embryophyta</taxon>
        <taxon>Tracheophyta</taxon>
        <taxon>Spermatophyta</taxon>
        <taxon>Magnoliopsida</taxon>
        <taxon>Liliopsida</taxon>
        <taxon>Asparagales</taxon>
        <taxon>Orchidaceae</taxon>
        <taxon>Orchidoideae</taxon>
        <taxon>Orchideae</taxon>
        <taxon>Orchidinae</taxon>
        <taxon>Platanthera</taxon>
    </lineage>
</organism>
<keyword evidence="3" id="KW-1185">Reference proteome</keyword>
<dbReference type="Proteomes" id="UP001412067">
    <property type="component" value="Unassembled WGS sequence"/>
</dbReference>
<sequence>MIECGPHFVDVIVQHLCRLINMNENELARLLSVAFTLDDGFWSSLSPAPFLGWHIVGNLSEAPVSFDEGHSKSSSLDGDVAEESPSNDLPGLHPLNPVTPSTRQFLSVGQLLDSALEVSGQATGSSVSTSPLPYWHHG</sequence>
<protein>
    <submittedName>
        <fullName evidence="2">Uncharacterized protein</fullName>
    </submittedName>
</protein>
<name>A0ABR2LS16_9ASPA</name>
<dbReference type="EMBL" id="JBBWWR010000016">
    <property type="protein sequence ID" value="KAK8948220.1"/>
    <property type="molecule type" value="Genomic_DNA"/>
</dbReference>